<dbReference type="PROSITE" id="PS51686">
    <property type="entry name" value="SAM_MT_RSMB_NOP"/>
    <property type="match status" value="1"/>
</dbReference>
<dbReference type="EMBL" id="CAXHTA020000019">
    <property type="protein sequence ID" value="CAL5228990.1"/>
    <property type="molecule type" value="Genomic_DNA"/>
</dbReference>
<evidence type="ECO:0000256" key="1">
    <source>
        <dbReference type="ARBA" id="ARBA00022603"/>
    </source>
</evidence>
<protein>
    <submittedName>
        <fullName evidence="8">G12228 protein</fullName>
    </submittedName>
</protein>
<organism evidence="8 9">
    <name type="scientific">Coccomyxa viridis</name>
    <dbReference type="NCBI Taxonomy" id="1274662"/>
    <lineage>
        <taxon>Eukaryota</taxon>
        <taxon>Viridiplantae</taxon>
        <taxon>Chlorophyta</taxon>
        <taxon>core chlorophytes</taxon>
        <taxon>Trebouxiophyceae</taxon>
        <taxon>Trebouxiophyceae incertae sedis</taxon>
        <taxon>Coccomyxaceae</taxon>
        <taxon>Coccomyxa</taxon>
    </lineage>
</organism>
<evidence type="ECO:0000256" key="5">
    <source>
        <dbReference type="PROSITE-ProRule" id="PRU01023"/>
    </source>
</evidence>
<evidence type="ECO:0000256" key="3">
    <source>
        <dbReference type="ARBA" id="ARBA00022691"/>
    </source>
</evidence>
<keyword evidence="3 5" id="KW-0949">S-adenosyl-L-methionine</keyword>
<keyword evidence="9" id="KW-1185">Reference proteome</keyword>
<dbReference type="InterPro" id="IPR048889">
    <property type="entry name" value="NSUN5_RCM1_N"/>
</dbReference>
<dbReference type="CDD" id="cd02440">
    <property type="entry name" value="AdoMet_MTases"/>
    <property type="match status" value="1"/>
</dbReference>
<dbReference type="InterPro" id="IPR049561">
    <property type="entry name" value="NSUN5_7_fdxn-like"/>
</dbReference>
<keyword evidence="2 5" id="KW-0808">Transferase</keyword>
<feature type="binding site" evidence="5">
    <location>
        <position position="380"/>
    </location>
    <ligand>
        <name>S-adenosyl-L-methionine</name>
        <dbReference type="ChEBI" id="CHEBI:59789"/>
    </ligand>
</feature>
<keyword evidence="4 5" id="KW-0694">RNA-binding</keyword>
<dbReference type="Gene3D" id="3.30.70.1170">
    <property type="entry name" value="Sun protein, domain 3"/>
    <property type="match status" value="1"/>
</dbReference>
<dbReference type="InterPro" id="IPR001678">
    <property type="entry name" value="MeTrfase_RsmB-F_NOP2_dom"/>
</dbReference>
<feature type="compositionally biased region" description="Basic and acidic residues" evidence="6">
    <location>
        <begin position="418"/>
        <end position="435"/>
    </location>
</feature>
<accession>A0ABP1GCH5</accession>
<feature type="binding site" evidence="5">
    <location>
        <position position="359"/>
    </location>
    <ligand>
        <name>S-adenosyl-L-methionine</name>
        <dbReference type="ChEBI" id="CHEBI:59789"/>
    </ligand>
</feature>
<feature type="region of interest" description="Disordered" evidence="6">
    <location>
        <begin position="1"/>
        <end position="70"/>
    </location>
</feature>
<evidence type="ECO:0000313" key="8">
    <source>
        <dbReference type="EMBL" id="CAL5228990.1"/>
    </source>
</evidence>
<evidence type="ECO:0000259" key="7">
    <source>
        <dbReference type="PROSITE" id="PS51686"/>
    </source>
</evidence>
<dbReference type="Pfam" id="PF21153">
    <property type="entry name" value="NSUN5_N"/>
    <property type="match status" value="1"/>
</dbReference>
<dbReference type="PANTHER" id="PTHR22807">
    <property type="entry name" value="NOP2 YEAST -RELATED NOL1/NOP2/FMU SUN DOMAIN-CONTAINING"/>
    <property type="match status" value="1"/>
</dbReference>
<evidence type="ECO:0000256" key="4">
    <source>
        <dbReference type="ARBA" id="ARBA00022884"/>
    </source>
</evidence>
<feature type="region of interest" description="Disordered" evidence="6">
    <location>
        <begin position="399"/>
        <end position="435"/>
    </location>
</feature>
<comment type="similarity">
    <text evidence="5">Belongs to the class I-like SAM-binding methyltransferase superfamily. RsmB/NOP family.</text>
</comment>
<reference evidence="8 9" key="1">
    <citation type="submission" date="2024-06" db="EMBL/GenBank/DDBJ databases">
        <authorList>
            <person name="Kraege A."/>
            <person name="Thomma B."/>
        </authorList>
    </citation>
    <scope>NUCLEOTIDE SEQUENCE [LARGE SCALE GENOMIC DNA]</scope>
</reference>
<dbReference type="Proteomes" id="UP001497392">
    <property type="component" value="Unassembled WGS sequence"/>
</dbReference>
<dbReference type="InterPro" id="IPR049560">
    <property type="entry name" value="MeTrfase_RsmB-F_NOP2_cat"/>
</dbReference>
<dbReference type="SUPFAM" id="SSF53335">
    <property type="entry name" value="S-adenosyl-L-methionine-dependent methyltransferases"/>
    <property type="match status" value="1"/>
</dbReference>
<dbReference type="PANTHER" id="PTHR22807:SF4">
    <property type="entry name" value="28S RRNA (CYTOSINE-C(5))-METHYLTRANSFERASE"/>
    <property type="match status" value="1"/>
</dbReference>
<keyword evidence="1 5" id="KW-0489">Methyltransferase</keyword>
<proteinExistence type="inferred from homology"/>
<dbReference type="Pfam" id="PF21148">
    <property type="entry name" value="NSUN5_fdxn-like"/>
    <property type="match status" value="1"/>
</dbReference>
<comment type="caution">
    <text evidence="8">The sequence shown here is derived from an EMBL/GenBank/DDBJ whole genome shotgun (WGS) entry which is preliminary data.</text>
</comment>
<evidence type="ECO:0000313" key="9">
    <source>
        <dbReference type="Proteomes" id="UP001497392"/>
    </source>
</evidence>
<dbReference type="InterPro" id="IPR029063">
    <property type="entry name" value="SAM-dependent_MTases_sf"/>
</dbReference>
<feature type="binding site" evidence="5">
    <location>
        <position position="332"/>
    </location>
    <ligand>
        <name>S-adenosyl-L-methionine</name>
        <dbReference type="ChEBI" id="CHEBI:59789"/>
    </ligand>
</feature>
<gene>
    <name evidence="8" type="primary">g12228</name>
    <name evidence="8" type="ORF">VP750_LOCUS10896</name>
</gene>
<evidence type="ECO:0000256" key="6">
    <source>
        <dbReference type="SAM" id="MobiDB-lite"/>
    </source>
</evidence>
<evidence type="ECO:0000256" key="2">
    <source>
        <dbReference type="ARBA" id="ARBA00022679"/>
    </source>
</evidence>
<feature type="binding site" evidence="5">
    <location>
        <begin position="308"/>
        <end position="314"/>
    </location>
    <ligand>
        <name>S-adenosyl-L-methionine</name>
        <dbReference type="ChEBI" id="CHEBI:59789"/>
    </ligand>
</feature>
<name>A0ABP1GCH5_9CHLO</name>
<feature type="active site" description="Nucleophile" evidence="5">
    <location>
        <position position="467"/>
    </location>
</feature>
<feature type="domain" description="SAM-dependent MTase RsmB/NOP-type" evidence="7">
    <location>
        <begin position="210"/>
        <end position="535"/>
    </location>
</feature>
<sequence>MSILKRTPGQQDKRKAAQPPEQGSLHKRHKPTLAKEEPSSHGKQSPPSRVRVSANKGYKDAPKRLSTGGALRPGAWEAVSVVDRQAARAVQQLLQADASGRGGASIKSLTLAPSIEAKKATHAVTCQTLKLLPVLKQLLEGCSLLQQNPQLQRETAYVLVYEILFGEGLRRRGPAEKAVMAAKGDLNTLLQDIKTQAGVEDVEALLSAEVQRAHEQQRPRTARVNTLKMSVADAVAWLSSPPPEHSRQLPQEVSIDELLPDVLHFPSGTDLHDHPLVQSACLILQSKSSCMPAHALRPEPGWGVLDACAAPGNKTTHVAALLRGQGQVLAFDRDPKRLARLKANAKAAAAFNVEAQQADFLSLPLATDSKFRHIRGALVDPSCSGSGTVRSRMDHLLPSFARQGKPDNLQQASQVDGNGRKGDTSASQDDRSGAEADRIERLASFQEAAVKHALLLPSLQRLVYSTCSVHERENEAVVAAVLPAAHRLGFHLVDPFPQWHRRGIAGSVEGAEKLVRVDPYEDQTDGFFIAVFKRVKV</sequence>
<dbReference type="Gene3D" id="3.40.50.150">
    <property type="entry name" value="Vaccinia Virus protein VP39"/>
    <property type="match status" value="1"/>
</dbReference>
<dbReference type="PRINTS" id="PR02008">
    <property type="entry name" value="RCMTFAMILY"/>
</dbReference>
<dbReference type="InterPro" id="IPR023267">
    <property type="entry name" value="RCMT"/>
</dbReference>
<dbReference type="Pfam" id="PF01189">
    <property type="entry name" value="Methyltr_RsmB-F"/>
    <property type="match status" value="2"/>
</dbReference>